<feature type="transmembrane region" description="Helical" evidence="1">
    <location>
        <begin position="456"/>
        <end position="479"/>
    </location>
</feature>
<keyword evidence="1" id="KW-1133">Transmembrane helix</keyword>
<keyword evidence="1" id="KW-0472">Membrane</keyword>
<name>A0A8S5SCA9_9CAUD</name>
<organism evidence="2">
    <name type="scientific">Siphoviridae sp. ctqBc4</name>
    <dbReference type="NCBI Taxonomy" id="2827945"/>
    <lineage>
        <taxon>Viruses</taxon>
        <taxon>Duplodnaviria</taxon>
        <taxon>Heunggongvirae</taxon>
        <taxon>Uroviricota</taxon>
        <taxon>Caudoviricetes</taxon>
    </lineage>
</organism>
<sequence length="742" mass="76418">MVKISADDKASDVIQGVGDKAGKVASAIGTGIKVAGAAAAAGTALIAKSSLDMYSSYEQNLGGIQKIFGNMGKSLEDYAALTGQTVDAAADKWKKLEAAQSTMMANASKAWQTAGLSASAYMEQSTSFGAALVSSLGGDTQKAAEYANRAIIDMADNANTFGTGIGDIQNAYQGFAKQNYTMLDNLKLGYGGTQSEMKRLINDASKMTDVQKKLGVTVDSSSMSFDNIVNAIHVMQESMQVGGTTAREAATTIEGSVNAMRAAWDNWLTGLGDSDADMSQLTENLVSSFEIAADNVVPRIAEILGTLIGTVPGIVAEVGPVAAQALQDTFTTAAQTFRDMLPQEAQSALDGVVEKFQSSGLADAVGNSLSSIADFGAKAADGISQLMESFDESSAMEDAATVIDTVAGFIEHLADQAGEYLMPALENAGEQLGLLGQAFQDAQVWMQPLADMLGNILVAAVILAVDAFTLAVGIVTTVLDAITDFVNFLIGVPASVQSFVDQVGAFFGQLPGLIGGFLAGVIASIGEWAAGVIQWALDAGSGFVSNIGSFLMGLPGSVAGWLAGVISTVAGWVSEFGSNAASAASEFGNSLRDGLASIPGTLGNIGSDIISGIVNGITGAAGRVSDAIGNAIGNAMDFAKRILGIASPSKVFKRYGYFVMKGMELGISQNAGLPLNATEEAMRAVADVEPASPTAPYMQAASASGQVLDWLQSNLGDVIAARTPYTGMRDLERIARRGVAYA</sequence>
<evidence type="ECO:0000256" key="1">
    <source>
        <dbReference type="SAM" id="Phobius"/>
    </source>
</evidence>
<reference evidence="2" key="1">
    <citation type="journal article" date="2021" name="Proc. Natl. Acad. Sci. U.S.A.">
        <title>A Catalog of Tens of Thousands of Viruses from Human Metagenomes Reveals Hidden Associations with Chronic Diseases.</title>
        <authorList>
            <person name="Tisza M.J."/>
            <person name="Buck C.B."/>
        </authorList>
    </citation>
    <scope>NUCLEOTIDE SEQUENCE</scope>
    <source>
        <strain evidence="2">CtqBc4</strain>
    </source>
</reference>
<dbReference type="EMBL" id="BK032570">
    <property type="protein sequence ID" value="DAF48576.1"/>
    <property type="molecule type" value="Genomic_DNA"/>
</dbReference>
<protein>
    <submittedName>
        <fullName evidence="2">Tail tape measure protein</fullName>
    </submittedName>
</protein>
<feature type="transmembrane region" description="Helical" evidence="1">
    <location>
        <begin position="486"/>
        <end position="507"/>
    </location>
</feature>
<feature type="transmembrane region" description="Helical" evidence="1">
    <location>
        <begin position="549"/>
        <end position="573"/>
    </location>
</feature>
<keyword evidence="1" id="KW-0812">Transmembrane</keyword>
<feature type="transmembrane region" description="Helical" evidence="1">
    <location>
        <begin position="513"/>
        <end position="537"/>
    </location>
</feature>
<accession>A0A8S5SCA9</accession>
<proteinExistence type="predicted"/>
<evidence type="ECO:0000313" key="2">
    <source>
        <dbReference type="EMBL" id="DAF48576.1"/>
    </source>
</evidence>